<dbReference type="SUPFAM" id="SSF110296">
    <property type="entry name" value="Oligoxyloglucan reducing end-specific cellobiohydrolase"/>
    <property type="match status" value="1"/>
</dbReference>
<reference evidence="1" key="1">
    <citation type="journal article" date="2014" name="Front. Microbiol.">
        <title>High frequency of phylogenetically diverse reductive dehalogenase-homologous genes in deep subseafloor sedimentary metagenomes.</title>
        <authorList>
            <person name="Kawai M."/>
            <person name="Futagami T."/>
            <person name="Toyoda A."/>
            <person name="Takaki Y."/>
            <person name="Nishi S."/>
            <person name="Hori S."/>
            <person name="Arai W."/>
            <person name="Tsubouchi T."/>
            <person name="Morono Y."/>
            <person name="Uchiyama I."/>
            <person name="Ito T."/>
            <person name="Fujiyama A."/>
            <person name="Inagaki F."/>
            <person name="Takami H."/>
        </authorList>
    </citation>
    <scope>NUCLEOTIDE SEQUENCE</scope>
    <source>
        <strain evidence="1">Expedition CK06-06</strain>
    </source>
</reference>
<dbReference type="AlphaFoldDB" id="X0WY85"/>
<comment type="caution">
    <text evidence="1">The sequence shown here is derived from an EMBL/GenBank/DDBJ whole genome shotgun (WGS) entry which is preliminary data.</text>
</comment>
<evidence type="ECO:0000313" key="1">
    <source>
        <dbReference type="EMBL" id="GAG35904.1"/>
    </source>
</evidence>
<dbReference type="EMBL" id="BARS01043090">
    <property type="protein sequence ID" value="GAG35904.1"/>
    <property type="molecule type" value="Genomic_DNA"/>
</dbReference>
<protein>
    <submittedName>
        <fullName evidence="1">Uncharacterized protein</fullName>
    </submittedName>
</protein>
<accession>X0WY85</accession>
<sequence length="111" mass="12280">MAKAFGVAPPLLSNLAVDVDKDWAARRIENLGDPVNVNDAAKKDTVEIMGAYAHRVYRERDIYSLDYGLNWADLGVIAGSYIYSMAYLGNGIVIFGDRVNHVWRSTDDGLT</sequence>
<organism evidence="1">
    <name type="scientific">marine sediment metagenome</name>
    <dbReference type="NCBI Taxonomy" id="412755"/>
    <lineage>
        <taxon>unclassified sequences</taxon>
        <taxon>metagenomes</taxon>
        <taxon>ecological metagenomes</taxon>
    </lineage>
</organism>
<name>X0WY85_9ZZZZ</name>
<proteinExistence type="predicted"/>
<gene>
    <name evidence="1" type="ORF">S01H1_65291</name>
</gene>
<feature type="non-terminal residue" evidence="1">
    <location>
        <position position="111"/>
    </location>
</feature>